<keyword evidence="5" id="KW-0449">Lipoprotein</keyword>
<evidence type="ECO:0000313" key="7">
    <source>
        <dbReference type="EMBL" id="MBT1172215.1"/>
    </source>
</evidence>
<dbReference type="PANTHER" id="PTHR43649">
    <property type="entry name" value="ARABINOSE-BINDING PROTEIN-RELATED"/>
    <property type="match status" value="1"/>
</dbReference>
<evidence type="ECO:0000313" key="8">
    <source>
        <dbReference type="Proteomes" id="UP000773064"/>
    </source>
</evidence>
<keyword evidence="3" id="KW-0472">Membrane</keyword>
<keyword evidence="4" id="KW-0564">Palmitate</keyword>
<evidence type="ECO:0000256" key="5">
    <source>
        <dbReference type="ARBA" id="ARBA00023288"/>
    </source>
</evidence>
<evidence type="ECO:0000256" key="2">
    <source>
        <dbReference type="ARBA" id="ARBA00022729"/>
    </source>
</evidence>
<evidence type="ECO:0000256" key="4">
    <source>
        <dbReference type="ARBA" id="ARBA00023139"/>
    </source>
</evidence>
<dbReference type="SUPFAM" id="SSF53850">
    <property type="entry name" value="Periplasmic binding protein-like II"/>
    <property type="match status" value="1"/>
</dbReference>
<dbReference type="Proteomes" id="UP000773064">
    <property type="component" value="Unassembled WGS sequence"/>
</dbReference>
<keyword evidence="2 6" id="KW-0732">Signal</keyword>
<feature type="chain" id="PRO_5045364298" evidence="6">
    <location>
        <begin position="27"/>
        <end position="419"/>
    </location>
</feature>
<keyword evidence="1" id="KW-1003">Cell membrane</keyword>
<dbReference type="Pfam" id="PF01547">
    <property type="entry name" value="SBP_bac_1"/>
    <property type="match status" value="1"/>
</dbReference>
<accession>A0ABS5UMS2</accession>
<gene>
    <name evidence="7" type="ORF">JS528_02330</name>
</gene>
<evidence type="ECO:0000256" key="3">
    <source>
        <dbReference type="ARBA" id="ARBA00023136"/>
    </source>
</evidence>
<evidence type="ECO:0000256" key="1">
    <source>
        <dbReference type="ARBA" id="ARBA00022475"/>
    </source>
</evidence>
<keyword evidence="8" id="KW-1185">Reference proteome</keyword>
<proteinExistence type="predicted"/>
<dbReference type="InterPro" id="IPR006059">
    <property type="entry name" value="SBP"/>
</dbReference>
<dbReference type="RefSeq" id="WP_214357466.1">
    <property type="nucleotide sequence ID" value="NZ_JAFEJS010000001.1"/>
</dbReference>
<dbReference type="PANTHER" id="PTHR43649:SF33">
    <property type="entry name" value="POLYGALACTURONAN_RHAMNOGALACTURONAN-BINDING PROTEIN YTCQ"/>
    <property type="match status" value="1"/>
</dbReference>
<reference evidence="7 8" key="1">
    <citation type="journal article" date="2021" name="Environ. Microbiol.">
        <title>Genetic insights into the dark matter of the mammalian gut microbiota through targeted genome reconstruction.</title>
        <authorList>
            <person name="Lugli G.A."/>
            <person name="Alessandri G."/>
            <person name="Milani C."/>
            <person name="Viappiani A."/>
            <person name="Fontana F."/>
            <person name="Tarracchini C."/>
            <person name="Mancabelli L."/>
            <person name="Argentini C."/>
            <person name="Ruiz L."/>
            <person name="Margolles A."/>
            <person name="van Sinderen D."/>
            <person name="Turroni F."/>
            <person name="Ventura M."/>
        </authorList>
    </citation>
    <scope>NUCLEOTIDE SEQUENCE [LARGE SCALE GENOMIC DNA]</scope>
    <source>
        <strain evidence="7 8">MA2</strain>
    </source>
</reference>
<name>A0ABS5UMS2_9BIFI</name>
<organism evidence="7 8">
    <name type="scientific">Bifidobacterium santillanense</name>
    <dbReference type="NCBI Taxonomy" id="2809028"/>
    <lineage>
        <taxon>Bacteria</taxon>
        <taxon>Bacillati</taxon>
        <taxon>Actinomycetota</taxon>
        <taxon>Actinomycetes</taxon>
        <taxon>Bifidobacteriales</taxon>
        <taxon>Bifidobacteriaceae</taxon>
        <taxon>Bifidobacterium</taxon>
    </lineage>
</organism>
<sequence length="419" mass="45227">MKLHNMKTVIAAAAAVAMLAPLAACGSGSAAGDENTLTFFANNTQDVYQPVIDAFEKANPGVKVKFSTTNGSQAGYQQTLQTRISGGQLADVYVAPPEQLNDLVKNGVAKDLTDESFMDRIGDTNKAQSTIDGKVYSMSVTAWTNAYAYNKDLLAKAGYDSIPETWDEFIDMLKALKNAGVDKPYLEPKAGLGALVEGWIGYDSSKQSKSIDQQIGDGDSTFAKSYTKYYKEWAKLFDAGVMGSEVTGLADDQVRSEFAAGRLAVMPSGYWDVNTFKDAGINFAFGRMPMLHKGDTPYAPGSADSGYAINAKIDGKKLENAEKFLDFLSSKEGLKLIQDNIGLIPATKNYTPEIDKTFSEPYDLYLKTGHVYLNTLGWPTSGRSALRAETFAQLQQVALGSITPAQATANLDAKLKTLS</sequence>
<evidence type="ECO:0000256" key="6">
    <source>
        <dbReference type="SAM" id="SignalP"/>
    </source>
</evidence>
<dbReference type="InterPro" id="IPR050490">
    <property type="entry name" value="Bact_solute-bd_prot1"/>
</dbReference>
<dbReference type="EMBL" id="JAFEJS010000001">
    <property type="protein sequence ID" value="MBT1172215.1"/>
    <property type="molecule type" value="Genomic_DNA"/>
</dbReference>
<feature type="signal peptide" evidence="6">
    <location>
        <begin position="1"/>
        <end position="26"/>
    </location>
</feature>
<comment type="caution">
    <text evidence="7">The sequence shown here is derived from an EMBL/GenBank/DDBJ whole genome shotgun (WGS) entry which is preliminary data.</text>
</comment>
<dbReference type="Gene3D" id="3.40.190.10">
    <property type="entry name" value="Periplasmic binding protein-like II"/>
    <property type="match status" value="2"/>
</dbReference>
<protein>
    <submittedName>
        <fullName evidence="7">Extracellular solute-binding protein</fullName>
    </submittedName>
</protein>